<dbReference type="Proteomes" id="UP000681722">
    <property type="component" value="Unassembled WGS sequence"/>
</dbReference>
<gene>
    <name evidence="2" type="ORF">GPM918_LOCUS38606</name>
    <name evidence="3" type="ORF">SRO942_LOCUS39444</name>
</gene>
<comment type="caution">
    <text evidence="2">The sequence shown here is derived from an EMBL/GenBank/DDBJ whole genome shotgun (WGS) entry which is preliminary data.</text>
</comment>
<reference evidence="2" key="1">
    <citation type="submission" date="2021-02" db="EMBL/GenBank/DDBJ databases">
        <authorList>
            <person name="Nowell W R."/>
        </authorList>
    </citation>
    <scope>NUCLEOTIDE SEQUENCE</scope>
</reference>
<dbReference type="AlphaFoldDB" id="A0A815WA42"/>
<feature type="compositionally biased region" description="Low complexity" evidence="1">
    <location>
        <begin position="32"/>
        <end position="42"/>
    </location>
</feature>
<dbReference type="EMBL" id="CAJNOQ010025820">
    <property type="protein sequence ID" value="CAF1540608.1"/>
    <property type="molecule type" value="Genomic_DNA"/>
</dbReference>
<evidence type="ECO:0000313" key="3">
    <source>
        <dbReference type="EMBL" id="CAF4400958.1"/>
    </source>
</evidence>
<feature type="compositionally biased region" description="Polar residues" evidence="1">
    <location>
        <begin position="13"/>
        <end position="31"/>
    </location>
</feature>
<dbReference type="Proteomes" id="UP000663829">
    <property type="component" value="Unassembled WGS sequence"/>
</dbReference>
<name>A0A815WA42_9BILA</name>
<evidence type="ECO:0000256" key="1">
    <source>
        <dbReference type="SAM" id="MobiDB-lite"/>
    </source>
</evidence>
<evidence type="ECO:0000313" key="2">
    <source>
        <dbReference type="EMBL" id="CAF1540608.1"/>
    </source>
</evidence>
<feature type="compositionally biased region" description="Polar residues" evidence="1">
    <location>
        <begin position="43"/>
        <end position="68"/>
    </location>
</feature>
<feature type="non-terminal residue" evidence="2">
    <location>
        <position position="1"/>
    </location>
</feature>
<feature type="region of interest" description="Disordered" evidence="1">
    <location>
        <begin position="13"/>
        <end position="68"/>
    </location>
</feature>
<keyword evidence="4" id="KW-1185">Reference proteome</keyword>
<protein>
    <submittedName>
        <fullName evidence="2">Uncharacterized protein</fullName>
    </submittedName>
</protein>
<evidence type="ECO:0000313" key="4">
    <source>
        <dbReference type="Proteomes" id="UP000663829"/>
    </source>
</evidence>
<dbReference type="EMBL" id="CAJOBC010091453">
    <property type="protein sequence ID" value="CAF4400958.1"/>
    <property type="molecule type" value="Genomic_DNA"/>
</dbReference>
<sequence length="68" mass="7376">WNCMCSPLLTACQGSDPKSNQSFTDTKPLTNSSQPQQQQHSSYTPPVQQNTGITQPGSQLNQASTTHI</sequence>
<accession>A0A815WA42</accession>
<organism evidence="2 4">
    <name type="scientific">Didymodactylos carnosus</name>
    <dbReference type="NCBI Taxonomy" id="1234261"/>
    <lineage>
        <taxon>Eukaryota</taxon>
        <taxon>Metazoa</taxon>
        <taxon>Spiralia</taxon>
        <taxon>Gnathifera</taxon>
        <taxon>Rotifera</taxon>
        <taxon>Eurotatoria</taxon>
        <taxon>Bdelloidea</taxon>
        <taxon>Philodinida</taxon>
        <taxon>Philodinidae</taxon>
        <taxon>Didymodactylos</taxon>
    </lineage>
</organism>
<proteinExistence type="predicted"/>